<dbReference type="RefSeq" id="WP_159963925.1">
    <property type="nucleotide sequence ID" value="NZ_APKE01000007.1"/>
</dbReference>
<keyword evidence="1" id="KW-0436">Ligase</keyword>
<protein>
    <submittedName>
        <fullName evidence="1">Glutamyl-tRNA synthetase</fullName>
        <ecNumber evidence="1">6.1.1.17</ecNumber>
    </submittedName>
</protein>
<dbReference type="InterPro" id="IPR002514">
    <property type="entry name" value="Transposase_8"/>
</dbReference>
<dbReference type="EMBL" id="APKE01000007">
    <property type="protein sequence ID" value="KAF0677156.1"/>
    <property type="molecule type" value="Genomic_DNA"/>
</dbReference>
<dbReference type="EC" id="6.1.1.17" evidence="1"/>
<evidence type="ECO:0000313" key="1">
    <source>
        <dbReference type="EMBL" id="KAF0677156.1"/>
    </source>
</evidence>
<dbReference type="GO" id="GO:0006313">
    <property type="term" value="P:DNA transposition"/>
    <property type="evidence" value="ECO:0007669"/>
    <property type="project" value="InterPro"/>
</dbReference>
<dbReference type="GO" id="GO:0004803">
    <property type="term" value="F:transposase activity"/>
    <property type="evidence" value="ECO:0007669"/>
    <property type="project" value="InterPro"/>
</dbReference>
<accession>A0A921NXH5</accession>
<dbReference type="OrthoDB" id="9813285at2"/>
<organism evidence="1 2">
    <name type="scientific">Profundibacterium mesophilum KAUST100406-0324</name>
    <dbReference type="NCBI Taxonomy" id="1037889"/>
    <lineage>
        <taxon>Bacteria</taxon>
        <taxon>Pseudomonadati</taxon>
        <taxon>Pseudomonadota</taxon>
        <taxon>Alphaproteobacteria</taxon>
        <taxon>Rhodobacterales</taxon>
        <taxon>Roseobacteraceae</taxon>
        <taxon>Profundibacterium</taxon>
    </lineage>
</organism>
<proteinExistence type="predicted"/>
<dbReference type="GO" id="GO:0004818">
    <property type="term" value="F:glutamate-tRNA ligase activity"/>
    <property type="evidence" value="ECO:0007669"/>
    <property type="project" value="UniProtKB-EC"/>
</dbReference>
<dbReference type="AlphaFoldDB" id="A0A921NXH5"/>
<sequence length="157" mass="17569">MKRSRFTEERIIGMLEQEAWLSTAEMGRKHGVSQATFHRYKARFGGLDVSDARRACGRSKTRTSSSGSCGPSRCSTTLSCGMSRQRKWERPVSGGRRWLLPASHGVRQRRACQALAMDGSIEHALLQRSARLSIGQHRFGCLEARKSACNSLVRVWS</sequence>
<dbReference type="GO" id="GO:0003677">
    <property type="term" value="F:DNA binding"/>
    <property type="evidence" value="ECO:0007669"/>
    <property type="project" value="InterPro"/>
</dbReference>
<reference evidence="1" key="1">
    <citation type="submission" date="2013-03" db="EMBL/GenBank/DDBJ databases">
        <title>Genome Sequence of the Profundibacterium mesophilum strain KAUST100406-0324T from Red Sea, a novel genus in the family Rhodobacteraceae.</title>
        <authorList>
            <person name="Essack M."/>
            <person name="Alam I."/>
            <person name="Lafi F."/>
            <person name="Alawi W."/>
            <person name="Kamanu F."/>
            <person name="Al-Suwailem A."/>
            <person name="Lee O.O."/>
            <person name="Xu Y."/>
            <person name="Bajic V."/>
            <person name="Qian P.-Y."/>
            <person name="Archer J."/>
        </authorList>
    </citation>
    <scope>NUCLEOTIDE SEQUENCE</scope>
    <source>
        <strain evidence="1">KAUST100406-0324</strain>
    </source>
</reference>
<dbReference type="Proteomes" id="UP000698242">
    <property type="component" value="Unassembled WGS sequence"/>
</dbReference>
<keyword evidence="2" id="KW-1185">Reference proteome</keyword>
<gene>
    <name evidence="1" type="ORF">PMES_00472</name>
</gene>
<comment type="caution">
    <text evidence="1">The sequence shown here is derived from an EMBL/GenBank/DDBJ whole genome shotgun (WGS) entry which is preliminary data.</text>
</comment>
<name>A0A921NXH5_9RHOB</name>
<dbReference type="Pfam" id="PF01527">
    <property type="entry name" value="HTH_Tnp_1"/>
    <property type="match status" value="1"/>
</dbReference>
<evidence type="ECO:0000313" key="2">
    <source>
        <dbReference type="Proteomes" id="UP000698242"/>
    </source>
</evidence>